<dbReference type="PIRSF" id="PIRSF005900">
    <property type="entry name" value="Dps"/>
    <property type="match status" value="1"/>
</dbReference>
<dbReference type="InterPro" id="IPR012347">
    <property type="entry name" value="Ferritin-like"/>
</dbReference>
<evidence type="ECO:0000313" key="4">
    <source>
        <dbReference type="EMBL" id="QCI86777.1"/>
    </source>
</evidence>
<dbReference type="AlphaFoldDB" id="A0A4D7CWQ0"/>
<dbReference type="InterPro" id="IPR002177">
    <property type="entry name" value="DPS_DNA-bd"/>
</dbReference>
<dbReference type="Proteomes" id="UP000298615">
    <property type="component" value="Chromosome"/>
</dbReference>
<dbReference type="PANTHER" id="PTHR42932">
    <property type="entry name" value="GENERAL STRESS PROTEIN 20U"/>
    <property type="match status" value="1"/>
</dbReference>
<accession>A0A4D7CWQ0</accession>
<proteinExistence type="inferred from homology"/>
<dbReference type="CDD" id="cd01043">
    <property type="entry name" value="DPS"/>
    <property type="match status" value="1"/>
</dbReference>
<evidence type="ECO:0000259" key="3">
    <source>
        <dbReference type="Pfam" id="PF00210"/>
    </source>
</evidence>
<dbReference type="GO" id="GO:0008199">
    <property type="term" value="F:ferric iron binding"/>
    <property type="evidence" value="ECO:0007669"/>
    <property type="project" value="InterPro"/>
</dbReference>
<dbReference type="SUPFAM" id="SSF47240">
    <property type="entry name" value="Ferritin-like"/>
    <property type="match status" value="1"/>
</dbReference>
<protein>
    <submittedName>
        <fullName evidence="4">DNA starvation/stationary phase protection protein</fullName>
    </submittedName>
</protein>
<dbReference type="PROSITE" id="PS00819">
    <property type="entry name" value="DPS_2"/>
    <property type="match status" value="1"/>
</dbReference>
<feature type="domain" description="Ferritin/DPS" evidence="3">
    <location>
        <begin position="6"/>
        <end position="147"/>
    </location>
</feature>
<comment type="similarity">
    <text evidence="1 2">Belongs to the Dps family.</text>
</comment>
<evidence type="ECO:0000313" key="5">
    <source>
        <dbReference type="Proteomes" id="UP000298615"/>
    </source>
</evidence>
<name>A0A4D7CWQ0_9ENTE</name>
<dbReference type="PANTHER" id="PTHR42932:SF1">
    <property type="entry name" value="GENERAL STRESS PROTEIN 20U"/>
    <property type="match status" value="1"/>
</dbReference>
<organism evidence="4 5">
    <name type="scientific">Vagococcus zengguangii</name>
    <dbReference type="NCBI Taxonomy" id="2571750"/>
    <lineage>
        <taxon>Bacteria</taxon>
        <taxon>Bacillati</taxon>
        <taxon>Bacillota</taxon>
        <taxon>Bacilli</taxon>
        <taxon>Lactobacillales</taxon>
        <taxon>Enterococcaceae</taxon>
        <taxon>Vagococcus</taxon>
    </lineage>
</organism>
<sequence>MKKEQVLNQAVADLSQFATVIHQAHWYMRGNGFLTMHPKMDELMDEVNDWLDEIAERLITIGGSPYSTLQEFADNTKIEDEKGSYDKSMTDHLETILKGYRYIQGLAEEGIEAADDEDDAVTEDIFIGIKGAVEKKIWMLTAQLGRAPEIN</sequence>
<evidence type="ECO:0000256" key="1">
    <source>
        <dbReference type="ARBA" id="ARBA00009497"/>
    </source>
</evidence>
<dbReference type="InterPro" id="IPR008331">
    <property type="entry name" value="Ferritin_DPS_dom"/>
</dbReference>
<gene>
    <name evidence="4" type="ORF">FA707_07295</name>
</gene>
<dbReference type="Gene3D" id="1.20.1260.10">
    <property type="match status" value="1"/>
</dbReference>
<evidence type="ECO:0000256" key="2">
    <source>
        <dbReference type="RuleBase" id="RU003875"/>
    </source>
</evidence>
<reference evidence="4 5" key="1">
    <citation type="submission" date="2019-04" db="EMBL/GenBank/DDBJ databases">
        <title>Vagococcus sp. nov., isolated from faeces of yaks (Bos grunniens).</title>
        <authorList>
            <person name="Ge Y."/>
        </authorList>
    </citation>
    <scope>NUCLEOTIDE SEQUENCE [LARGE SCALE GENOMIC DNA]</scope>
    <source>
        <strain evidence="4 5">MN-17</strain>
    </source>
</reference>
<dbReference type="GO" id="GO:0016722">
    <property type="term" value="F:oxidoreductase activity, acting on metal ions"/>
    <property type="evidence" value="ECO:0007669"/>
    <property type="project" value="InterPro"/>
</dbReference>
<dbReference type="PRINTS" id="PR01346">
    <property type="entry name" value="HELNAPAPROT"/>
</dbReference>
<dbReference type="InterPro" id="IPR023188">
    <property type="entry name" value="DPS_DNA-bd_CS"/>
</dbReference>
<dbReference type="KEGG" id="vao:FA707_07295"/>
<dbReference type="RefSeq" id="WP_136953599.1">
    <property type="nucleotide sequence ID" value="NZ_CP039712.1"/>
</dbReference>
<dbReference type="EMBL" id="CP039712">
    <property type="protein sequence ID" value="QCI86777.1"/>
    <property type="molecule type" value="Genomic_DNA"/>
</dbReference>
<dbReference type="InterPro" id="IPR009078">
    <property type="entry name" value="Ferritin-like_SF"/>
</dbReference>
<keyword evidence="5" id="KW-1185">Reference proteome</keyword>
<dbReference type="Pfam" id="PF00210">
    <property type="entry name" value="Ferritin"/>
    <property type="match status" value="1"/>
</dbReference>